<protein>
    <submittedName>
        <fullName evidence="2">Uncharacterized protein</fullName>
    </submittedName>
</protein>
<accession>A0A6M9U040</accession>
<keyword evidence="1" id="KW-0472">Membrane</keyword>
<sequence length="346" mass="41459">MVHYFPKKFHLPTLPSTILTPYSGRKTMIILGTFMSFFIFVNFFVFRSHILLFFFLYRTLVTTVQHCYAKNTKNMVLRHILLDDDLRKIVKIPLNLASFTVFEEFLNYYIHENHNDYSKLIYGVLDILKIILNNIHTSNYHKRIFSNTLKNWIICANKYKNIILMNDYLNILLNFLKIYFPASKSDSIFTYIKIKIPLNIFKLIVDEFLTDYCFNENTCKSFLSYIVEVLGGAQDMRKYAMYVINLYAEYNKSSVFVISNQMYTFMGQVLLNIANIELNENKNHQYNDNDDDNNYMTLQKAYDLNKMFHFYYEKFHTTSTRRFTIDVLKKYVQILSKLYRSDEYIE</sequence>
<proteinExistence type="predicted"/>
<evidence type="ECO:0000256" key="1">
    <source>
        <dbReference type="SAM" id="Phobius"/>
    </source>
</evidence>
<reference evidence="2" key="1">
    <citation type="journal article" date="2021" name="Virus">
        <title>The discovery, distribution and diversity of DNA viruses associated with Drosophila melanogaster in Europe.</title>
        <authorList>
            <person name="Wallace M.A."/>
            <person name="Coffman K.A."/>
            <person name="Gilbert C."/>
            <person name="Ravindran S."/>
            <person name="Albery G.F."/>
            <person name="Abbott J."/>
            <person name="Argyridou E."/>
            <person name="Bellosta P."/>
            <person name="Betancourt A.J."/>
            <person name="Colinet H."/>
            <person name="Eric K."/>
            <person name="Glaser-Schmitt A."/>
            <person name="Grath S."/>
            <person name="Jelic M."/>
            <person name="Kankare M."/>
            <person name="Kozeretska I."/>
            <person name="Loeschcke V."/>
            <person name="Montchamp-Moreau C."/>
            <person name="Ometto L."/>
            <person name="Onder B.S."/>
            <person name="Orengo D.J."/>
            <person name="Parsch J."/>
            <person name="Pascual M."/>
            <person name="Patenkovic A."/>
            <person name="Puerma E."/>
            <person name="Ritchie M.G."/>
            <person name="Rota-Stabelli O."/>
            <person name="Schou M.F."/>
            <person name="Serga S.V."/>
            <person name="Stamenkovic-Radak M."/>
            <person name="Tanaskovic M."/>
            <person name="Veselinovic M.S."/>
            <person name="Vieira J."/>
            <person name="Vieira C.P."/>
            <person name="Kapun M."/>
            <person name="Flatt T."/>
            <person name="Gonzalez J."/>
            <person name="Staubach F."/>
            <person name="Obbard D.J."/>
        </authorList>
    </citation>
    <scope>NUCLEOTIDE SEQUENCE</scope>
    <source>
        <strain evidence="2">Filamentous_ES_Gim_15_30_pool</strain>
    </source>
</reference>
<organism evidence="2">
    <name type="scientific">Drosophila-associated filamentous virus</name>
    <dbReference type="NCBI Taxonomy" id="2743186"/>
    <lineage>
        <taxon>Viruses</taxon>
    </lineage>
</organism>
<name>A0A6M9U040_9VIRU</name>
<keyword evidence="1" id="KW-0812">Transmembrane</keyword>
<evidence type="ECO:0000313" key="2">
    <source>
        <dbReference type="EMBL" id="QKN22465.1"/>
    </source>
</evidence>
<dbReference type="EMBL" id="MT496833">
    <property type="protein sequence ID" value="QKN22465.1"/>
    <property type="molecule type" value="Genomic_DNA"/>
</dbReference>
<feature type="transmembrane region" description="Helical" evidence="1">
    <location>
        <begin position="29"/>
        <end position="57"/>
    </location>
</feature>
<gene>
    <name evidence="2" type="primary">ORF11</name>
</gene>
<keyword evidence="1" id="KW-1133">Transmembrane helix</keyword>